<dbReference type="InterPro" id="IPR003084">
    <property type="entry name" value="HDAC_I/II"/>
</dbReference>
<organism evidence="9 10">
    <name type="scientific">Vittaforma corneae (strain ATCC 50505)</name>
    <name type="common">Microsporidian parasite</name>
    <name type="synonym">Nosema corneum</name>
    <dbReference type="NCBI Taxonomy" id="993615"/>
    <lineage>
        <taxon>Eukaryota</taxon>
        <taxon>Fungi</taxon>
        <taxon>Fungi incertae sedis</taxon>
        <taxon>Microsporidia</taxon>
        <taxon>Nosematidae</taxon>
        <taxon>Vittaforma</taxon>
    </lineage>
</organism>
<evidence type="ECO:0000256" key="7">
    <source>
        <dbReference type="PIRSR" id="PIRSR037913-3"/>
    </source>
</evidence>
<dbReference type="OrthoDB" id="1918432at2759"/>
<dbReference type="InterPro" id="IPR037138">
    <property type="entry name" value="His_deacetylse_dom_sf"/>
</dbReference>
<dbReference type="InterPro" id="IPR000286">
    <property type="entry name" value="HDACs"/>
</dbReference>
<dbReference type="EC" id="3.5.1.98" evidence="2"/>
<keyword evidence="7" id="KW-0479">Metal-binding</keyword>
<accession>L2GN30</accession>
<evidence type="ECO:0000256" key="4">
    <source>
        <dbReference type="ARBA" id="ARBA00022853"/>
    </source>
</evidence>
<evidence type="ECO:0000256" key="3">
    <source>
        <dbReference type="ARBA" id="ARBA00022801"/>
    </source>
</evidence>
<dbReference type="Gene3D" id="3.40.800.20">
    <property type="entry name" value="Histone deacetylase domain"/>
    <property type="match status" value="1"/>
</dbReference>
<dbReference type="GO" id="GO:0046872">
    <property type="term" value="F:metal ion binding"/>
    <property type="evidence" value="ECO:0007669"/>
    <property type="project" value="UniProtKB-KW"/>
</dbReference>
<evidence type="ECO:0000313" key="10">
    <source>
        <dbReference type="Proteomes" id="UP000011082"/>
    </source>
</evidence>
<feature type="binding site" evidence="7">
    <location>
        <position position="150"/>
    </location>
    <ligand>
        <name>a divalent metal cation</name>
        <dbReference type="ChEBI" id="CHEBI:60240"/>
    </ligand>
</feature>
<dbReference type="HOGENOM" id="CLU_007727_7_4_1"/>
<feature type="binding site" evidence="6">
    <location>
        <position position="71"/>
    </location>
    <ligand>
        <name>substrate</name>
    </ligand>
</feature>
<keyword evidence="3" id="KW-0378">Hydrolase</keyword>
<feature type="binding site" evidence="6">
    <location>
        <position position="271"/>
    </location>
    <ligand>
        <name>substrate</name>
    </ligand>
</feature>
<dbReference type="GO" id="GO:0000118">
    <property type="term" value="C:histone deacetylase complex"/>
    <property type="evidence" value="ECO:0007669"/>
    <property type="project" value="UniProtKB-ARBA"/>
</dbReference>
<dbReference type="VEuPathDB" id="MicrosporidiaDB:VICG_01094"/>
<keyword evidence="10" id="KW-1185">Reference proteome</keyword>
<evidence type="ECO:0000256" key="2">
    <source>
        <dbReference type="ARBA" id="ARBA00012111"/>
    </source>
</evidence>
<dbReference type="PANTHER" id="PTHR10625">
    <property type="entry name" value="HISTONE DEACETYLASE HDAC1-RELATED"/>
    <property type="match status" value="1"/>
</dbReference>
<gene>
    <name evidence="9" type="ORF">VICG_01094</name>
</gene>
<dbReference type="Pfam" id="PF00850">
    <property type="entry name" value="Hist_deacetyl"/>
    <property type="match status" value="1"/>
</dbReference>
<feature type="active site" description="Proton acceptor" evidence="5">
    <location>
        <position position="113"/>
    </location>
</feature>
<reference evidence="10" key="1">
    <citation type="submission" date="2011-05" db="EMBL/GenBank/DDBJ databases">
        <title>The genome sequence of Vittaforma corneae strain ATCC 50505.</title>
        <authorList>
            <consortium name="The Broad Institute Genome Sequencing Platform"/>
            <person name="Cuomo C."/>
            <person name="Didier E."/>
            <person name="Bowers L."/>
            <person name="Young S.K."/>
            <person name="Zeng Q."/>
            <person name="Gargeya S."/>
            <person name="Fitzgerald M."/>
            <person name="Haas B."/>
            <person name="Abouelleil A."/>
            <person name="Alvarado L."/>
            <person name="Arachchi H.M."/>
            <person name="Berlin A."/>
            <person name="Chapman S.B."/>
            <person name="Gearin G."/>
            <person name="Goldberg J."/>
            <person name="Griggs A."/>
            <person name="Gujja S."/>
            <person name="Hansen M."/>
            <person name="Heiman D."/>
            <person name="Howarth C."/>
            <person name="Larimer J."/>
            <person name="Lui A."/>
            <person name="MacDonald P.J.P."/>
            <person name="McCowen C."/>
            <person name="Montmayeur A."/>
            <person name="Murphy C."/>
            <person name="Neiman D."/>
            <person name="Pearson M."/>
            <person name="Priest M."/>
            <person name="Roberts A."/>
            <person name="Saif S."/>
            <person name="Shea T."/>
            <person name="Sisk P."/>
            <person name="Stolte C."/>
            <person name="Sykes S."/>
            <person name="Wortman J."/>
            <person name="Nusbaum C."/>
            <person name="Birren B."/>
        </authorList>
    </citation>
    <scope>NUCLEOTIDE SEQUENCE [LARGE SCALE GENOMIC DNA]</scope>
    <source>
        <strain evidence="10">ATCC 50505</strain>
    </source>
</reference>
<evidence type="ECO:0000256" key="5">
    <source>
        <dbReference type="PIRSR" id="PIRSR037913-1"/>
    </source>
</evidence>
<feature type="domain" description="Histone deacetylase" evidence="8">
    <location>
        <begin position="20"/>
        <end position="286"/>
    </location>
</feature>
<dbReference type="AlphaFoldDB" id="L2GN30"/>
<dbReference type="GO" id="GO:0141221">
    <property type="term" value="F:histone deacetylase activity, hydrolytic mechanism"/>
    <property type="evidence" value="ECO:0007669"/>
    <property type="project" value="UniProtKB-EC"/>
</dbReference>
<feature type="binding site" evidence="7">
    <location>
        <position position="232"/>
    </location>
    <ligand>
        <name>a divalent metal cation</name>
        <dbReference type="ChEBI" id="CHEBI:60240"/>
    </ligand>
</feature>
<sequence length="343" mass="39012">MKIAYMYDETIGLHSYGKDHPMNPFRITMTHSLVKSYQLEHYLDLYAPTKVPITYHSDEYLKSIGVKETPDCPVFENIFDFCERYASASINGAFILNSGLYNCVINWAGGLHHAKKEEASGFCFVNDIVMAILELLSKYERVMYIDVDVHHGDGVEEAFLDNDRVLTLSLHKYGDGFFPDTGTLITGDWKALNVPLQNGIDDDSYKYIFEPVVSNAIRKFKPNVIVYQSGADSLAEDKLGTFSLSIKGHAECLKFVMSYEIPLLVLGGGGYTIHNVARCWAYETAVLCGAPIPDVIPDDNPFRQYFEPNFETNPEFYHKHANQNRKKYLDSIIEFLQDKIDKF</sequence>
<dbReference type="OMA" id="ITDFYYL"/>
<feature type="binding site" evidence="6">
    <location>
        <position position="121"/>
    </location>
    <ligand>
        <name>substrate</name>
    </ligand>
</feature>
<dbReference type="InParanoid" id="L2GN30"/>
<dbReference type="GO" id="GO:0040029">
    <property type="term" value="P:epigenetic regulation of gene expression"/>
    <property type="evidence" value="ECO:0007669"/>
    <property type="project" value="TreeGrafter"/>
</dbReference>
<dbReference type="PRINTS" id="PR01270">
    <property type="entry name" value="HDASUPER"/>
</dbReference>
<dbReference type="PIRSF" id="PIRSF037913">
    <property type="entry name" value="His_deacetylse_1"/>
    <property type="match status" value="1"/>
</dbReference>
<dbReference type="STRING" id="993615.L2GN30"/>
<protein>
    <recommendedName>
        <fullName evidence="2">histone deacetylase</fullName>
        <ecNumber evidence="2">3.5.1.98</ecNumber>
    </recommendedName>
</protein>
<evidence type="ECO:0000256" key="6">
    <source>
        <dbReference type="PIRSR" id="PIRSR037913-2"/>
    </source>
</evidence>
<evidence type="ECO:0000313" key="9">
    <source>
        <dbReference type="EMBL" id="ELA41910.1"/>
    </source>
</evidence>
<dbReference type="CDD" id="cd09991">
    <property type="entry name" value="HDAC_classI"/>
    <property type="match status" value="1"/>
</dbReference>
<comment type="similarity">
    <text evidence="1">Belongs to the histone deacetylase family. HD type 1 subfamily.</text>
</comment>
<name>L2GN30_VITCO</name>
<feature type="binding site" evidence="7">
    <location>
        <position position="148"/>
    </location>
    <ligand>
        <name>a divalent metal cation</name>
        <dbReference type="ChEBI" id="CHEBI:60240"/>
    </ligand>
</feature>
<keyword evidence="4" id="KW-0156">Chromatin regulator</keyword>
<dbReference type="PANTHER" id="PTHR10625:SF10">
    <property type="entry name" value="HISTONE DEACETYLASE HDAC1"/>
    <property type="match status" value="1"/>
</dbReference>
<dbReference type="InterPro" id="IPR023801">
    <property type="entry name" value="His_deacetylse_dom"/>
</dbReference>
<dbReference type="GeneID" id="19881805"/>
<evidence type="ECO:0000256" key="1">
    <source>
        <dbReference type="ARBA" id="ARBA00006457"/>
    </source>
</evidence>
<dbReference type="InterPro" id="IPR023696">
    <property type="entry name" value="Ureohydrolase_dom_sf"/>
</dbReference>
<dbReference type="Proteomes" id="UP000011082">
    <property type="component" value="Unassembled WGS sequence"/>
</dbReference>
<dbReference type="SUPFAM" id="SSF52768">
    <property type="entry name" value="Arginase/deacetylase"/>
    <property type="match status" value="1"/>
</dbReference>
<dbReference type="EMBL" id="JH370137">
    <property type="protein sequence ID" value="ELA41910.1"/>
    <property type="molecule type" value="Genomic_DNA"/>
</dbReference>
<proteinExistence type="inferred from homology"/>
<evidence type="ECO:0000259" key="8">
    <source>
        <dbReference type="Pfam" id="PF00850"/>
    </source>
</evidence>
<dbReference type="RefSeq" id="XP_007604540.1">
    <property type="nucleotide sequence ID" value="XM_007604478.1"/>
</dbReference>